<name>A0A1T4XTH9_9GAMM</name>
<sequence length="183" mass="20564">MKDLFTATWQTMPPQTATWQTPWLLAIGSLTQRLQQVCHHEFKVQVLKHEFISAPIFMSEDLVMPPQARVLQREVLLCDGDKPLVFACSLLPEAALHGRYQELRTLGSRPLGHWIFSEPVLKRQTMLFADLPSSLDLFQNLPTPTVSSLLGRKTLFIGAAHPFLVSEFFLPNLQARSGGQDGA</sequence>
<feature type="binding site" evidence="4">
    <location>
        <position position="167"/>
    </location>
    <ligand>
        <name>substrate</name>
    </ligand>
</feature>
<dbReference type="PANTHER" id="PTHR38683:SF1">
    <property type="entry name" value="CHORISMATE PYRUVATE-LYASE"/>
    <property type="match status" value="1"/>
</dbReference>
<comment type="subcellular location">
    <subcellularLocation>
        <location evidence="4">Cytoplasm</location>
    </subcellularLocation>
</comment>
<dbReference type="AlphaFoldDB" id="A0A1T4XTH9"/>
<dbReference type="EC" id="4.1.3.40" evidence="4"/>
<proteinExistence type="inferred from homology"/>
<dbReference type="GO" id="GO:0005829">
    <property type="term" value="C:cytosol"/>
    <property type="evidence" value="ECO:0007669"/>
    <property type="project" value="TreeGrafter"/>
</dbReference>
<dbReference type="GO" id="GO:0006744">
    <property type="term" value="P:ubiquinone biosynthetic process"/>
    <property type="evidence" value="ECO:0007669"/>
    <property type="project" value="UniProtKB-UniRule"/>
</dbReference>
<keyword evidence="2 4" id="KW-0831">Ubiquinone biosynthesis</keyword>
<dbReference type="Pfam" id="PF04345">
    <property type="entry name" value="Chor_lyase"/>
    <property type="match status" value="1"/>
</dbReference>
<keyword evidence="1 4" id="KW-0963">Cytoplasm</keyword>
<evidence type="ECO:0000313" key="5">
    <source>
        <dbReference type="EMBL" id="SKA92830.1"/>
    </source>
</evidence>
<dbReference type="UniPathway" id="UPA00232"/>
<evidence type="ECO:0000256" key="2">
    <source>
        <dbReference type="ARBA" id="ARBA00022688"/>
    </source>
</evidence>
<dbReference type="SUPFAM" id="SSF64288">
    <property type="entry name" value="Chorismate lyase-like"/>
    <property type="match status" value="1"/>
</dbReference>
<feature type="binding site" evidence="4">
    <location>
        <position position="73"/>
    </location>
    <ligand>
        <name>substrate</name>
    </ligand>
</feature>
<protein>
    <recommendedName>
        <fullName evidence="4">Probable chorismate pyruvate-lyase</fullName>
        <shortName evidence="4">CL</shortName>
        <shortName evidence="4">CPL</shortName>
        <ecNumber evidence="4">4.1.3.40</ecNumber>
    </recommendedName>
</protein>
<dbReference type="GO" id="GO:0008813">
    <property type="term" value="F:chorismate lyase activity"/>
    <property type="evidence" value="ECO:0007669"/>
    <property type="project" value="UniProtKB-UniRule"/>
</dbReference>
<dbReference type="PANTHER" id="PTHR38683">
    <property type="entry name" value="CHORISMATE PYRUVATE-LYASE"/>
    <property type="match status" value="1"/>
</dbReference>
<comment type="similarity">
    <text evidence="4">Belongs to the UbiC family.</text>
</comment>
<evidence type="ECO:0000256" key="3">
    <source>
        <dbReference type="ARBA" id="ARBA00023239"/>
    </source>
</evidence>
<dbReference type="InterPro" id="IPR007440">
    <property type="entry name" value="Chorismate--pyruvate_lyase"/>
</dbReference>
<dbReference type="Gene3D" id="3.40.1410.10">
    <property type="entry name" value="Chorismate lyase-like"/>
    <property type="match status" value="1"/>
</dbReference>
<reference evidence="5 6" key="1">
    <citation type="submission" date="2017-02" db="EMBL/GenBank/DDBJ databases">
        <authorList>
            <person name="Peterson S.W."/>
        </authorList>
    </citation>
    <scope>NUCLEOTIDE SEQUENCE [LARGE SCALE GENOMIC DNA]</scope>
    <source>
        <strain evidence="5 6">ATCC 49788</strain>
    </source>
</reference>
<evidence type="ECO:0000256" key="1">
    <source>
        <dbReference type="ARBA" id="ARBA00022490"/>
    </source>
</evidence>
<dbReference type="InterPro" id="IPR028978">
    <property type="entry name" value="Chorismate_lyase_/UTRA_dom_sf"/>
</dbReference>
<dbReference type="GO" id="GO:0042866">
    <property type="term" value="P:pyruvate biosynthetic process"/>
    <property type="evidence" value="ECO:0007669"/>
    <property type="project" value="UniProtKB-UniRule"/>
</dbReference>
<dbReference type="Proteomes" id="UP000190460">
    <property type="component" value="Unassembled WGS sequence"/>
</dbReference>
<accession>A0A1T4XTH9</accession>
<evidence type="ECO:0000313" key="6">
    <source>
        <dbReference type="Proteomes" id="UP000190460"/>
    </source>
</evidence>
<dbReference type="RefSeq" id="WP_078923866.1">
    <property type="nucleotide sequence ID" value="NZ_FUYB01000023.1"/>
</dbReference>
<organism evidence="5 6">
    <name type="scientific">Thiothrix eikelboomii</name>
    <dbReference type="NCBI Taxonomy" id="92487"/>
    <lineage>
        <taxon>Bacteria</taxon>
        <taxon>Pseudomonadati</taxon>
        <taxon>Pseudomonadota</taxon>
        <taxon>Gammaproteobacteria</taxon>
        <taxon>Thiotrichales</taxon>
        <taxon>Thiotrichaceae</taxon>
        <taxon>Thiothrix</taxon>
    </lineage>
</organism>
<evidence type="ECO:0000256" key="4">
    <source>
        <dbReference type="HAMAP-Rule" id="MF_01632"/>
    </source>
</evidence>
<keyword evidence="4" id="KW-0670">Pyruvate</keyword>
<keyword evidence="6" id="KW-1185">Reference proteome</keyword>
<dbReference type="STRING" id="92487.SAMN02745130_03424"/>
<comment type="catalytic activity">
    <reaction evidence="4">
        <text>chorismate = 4-hydroxybenzoate + pyruvate</text>
        <dbReference type="Rhea" id="RHEA:16505"/>
        <dbReference type="ChEBI" id="CHEBI:15361"/>
        <dbReference type="ChEBI" id="CHEBI:17879"/>
        <dbReference type="ChEBI" id="CHEBI:29748"/>
        <dbReference type="EC" id="4.1.3.40"/>
    </reaction>
</comment>
<dbReference type="HAMAP" id="MF_01632">
    <property type="entry name" value="UbiC"/>
    <property type="match status" value="1"/>
</dbReference>
<comment type="function">
    <text evidence="4">Removes the pyruvyl group from chorismate, with concomitant aromatization of the ring, to provide 4-hydroxybenzoate (4HB) for the ubiquinone pathway.</text>
</comment>
<feature type="binding site" evidence="4">
    <location>
        <position position="111"/>
    </location>
    <ligand>
        <name>substrate</name>
    </ligand>
</feature>
<comment type="caution">
    <text evidence="4">Lacks conserved residue(s) required for the propagation of feature annotation.</text>
</comment>
<gene>
    <name evidence="4" type="primary">ubiC</name>
    <name evidence="5" type="ORF">SAMN02745130_03424</name>
</gene>
<dbReference type="OrthoDB" id="9789493at2"/>
<dbReference type="EMBL" id="FUYB01000023">
    <property type="protein sequence ID" value="SKA92830.1"/>
    <property type="molecule type" value="Genomic_DNA"/>
</dbReference>
<comment type="pathway">
    <text evidence="4">Cofactor biosynthesis; ubiquinone biosynthesis.</text>
</comment>
<keyword evidence="3 4" id="KW-0456">Lyase</keyword>